<protein>
    <recommendedName>
        <fullName evidence="5">Calx-beta domain-containing protein</fullName>
    </recommendedName>
</protein>
<feature type="domain" description="Calx-beta" evidence="5">
    <location>
        <begin position="174"/>
        <end position="263"/>
    </location>
</feature>
<keyword evidence="3" id="KW-0106">Calcium</keyword>
<evidence type="ECO:0000259" key="5">
    <source>
        <dbReference type="SMART" id="SM00237"/>
    </source>
</evidence>
<organism evidence="6">
    <name type="scientific">marine sediment metagenome</name>
    <dbReference type="NCBI Taxonomy" id="412755"/>
    <lineage>
        <taxon>unclassified sequences</taxon>
        <taxon>metagenomes</taxon>
        <taxon>ecological metagenomes</taxon>
    </lineage>
</organism>
<dbReference type="GO" id="GO:0016020">
    <property type="term" value="C:membrane"/>
    <property type="evidence" value="ECO:0007669"/>
    <property type="project" value="InterPro"/>
</dbReference>
<dbReference type="GO" id="GO:0030001">
    <property type="term" value="P:metal ion transport"/>
    <property type="evidence" value="ECO:0007669"/>
    <property type="project" value="TreeGrafter"/>
</dbReference>
<dbReference type="PANTHER" id="PTHR11878">
    <property type="entry name" value="SODIUM/CALCIUM EXCHANGER"/>
    <property type="match status" value="1"/>
</dbReference>
<dbReference type="SUPFAM" id="SSF141072">
    <property type="entry name" value="CalX-like"/>
    <property type="match status" value="3"/>
</dbReference>
<dbReference type="InterPro" id="IPR003644">
    <property type="entry name" value="Calx_beta"/>
</dbReference>
<dbReference type="PANTHER" id="PTHR11878:SF65">
    <property type="entry name" value="NA_CA-EXCHANGE PROTEIN, ISOFORM G"/>
    <property type="match status" value="1"/>
</dbReference>
<reference evidence="6" key="1">
    <citation type="journal article" date="2014" name="Front. Microbiol.">
        <title>High frequency of phylogenetically diverse reductive dehalogenase-homologous genes in deep subseafloor sedimentary metagenomes.</title>
        <authorList>
            <person name="Kawai M."/>
            <person name="Futagami T."/>
            <person name="Toyoda A."/>
            <person name="Takaki Y."/>
            <person name="Nishi S."/>
            <person name="Hori S."/>
            <person name="Arai W."/>
            <person name="Tsubouchi T."/>
            <person name="Morono Y."/>
            <person name="Uchiyama I."/>
            <person name="Ito T."/>
            <person name="Fujiyama A."/>
            <person name="Inagaki F."/>
            <person name="Takami H."/>
        </authorList>
    </citation>
    <scope>NUCLEOTIDE SEQUENCE</scope>
    <source>
        <strain evidence="6">Expedition CK06-06</strain>
    </source>
</reference>
<feature type="domain" description="Calx-beta" evidence="5">
    <location>
        <begin position="61"/>
        <end position="162"/>
    </location>
</feature>
<dbReference type="InterPro" id="IPR051171">
    <property type="entry name" value="CaCA"/>
</dbReference>
<comment type="caution">
    <text evidence="6">The sequence shown here is derived from an EMBL/GenBank/DDBJ whole genome shotgun (WGS) entry which is preliminary data.</text>
</comment>
<keyword evidence="4" id="KW-0406">Ion transport</keyword>
<keyword evidence="2" id="KW-0677">Repeat</keyword>
<dbReference type="EMBL" id="BARS01011576">
    <property type="protein sequence ID" value="GAF91433.1"/>
    <property type="molecule type" value="Genomic_DNA"/>
</dbReference>
<proteinExistence type="predicted"/>
<dbReference type="Pfam" id="PF03160">
    <property type="entry name" value="Calx-beta"/>
    <property type="match status" value="3"/>
</dbReference>
<sequence>GTAMAGGDYTAISGTLTFTPGVTSQTFAITIADDGLDEYDETITLTLSNADNATIGGVNSATLTILDDDPSPSLSINDVSVVEGNSGSVNTVFSVTLSAASSKPITVEYGTADGSATAPTDYTAIPTTTLTFAPGVTTQLLTVSVQGDTLDEPDETFWINLANAVNASIGDAQGQGTIIDDDGQPSVRFSRADYVIGEVAGSANITITLSNSYFLTATVDYATGGGTATAGGDYTAISGTLTFTPGVTSQTFAVAIADDGMDE</sequence>
<evidence type="ECO:0000256" key="2">
    <source>
        <dbReference type="ARBA" id="ARBA00022737"/>
    </source>
</evidence>
<dbReference type="GO" id="GO:0007154">
    <property type="term" value="P:cell communication"/>
    <property type="evidence" value="ECO:0007669"/>
    <property type="project" value="InterPro"/>
</dbReference>
<evidence type="ECO:0000256" key="1">
    <source>
        <dbReference type="ARBA" id="ARBA00022729"/>
    </source>
</evidence>
<gene>
    <name evidence="6" type="ORF">S01H1_21001</name>
</gene>
<dbReference type="InterPro" id="IPR038081">
    <property type="entry name" value="CalX-like_sf"/>
</dbReference>
<accession>X0TD23</accession>
<feature type="non-terminal residue" evidence="6">
    <location>
        <position position="1"/>
    </location>
</feature>
<dbReference type="SMART" id="SM00237">
    <property type="entry name" value="Calx_beta"/>
    <property type="match status" value="2"/>
</dbReference>
<dbReference type="AlphaFoldDB" id="X0TD23"/>
<dbReference type="Gene3D" id="2.60.40.2030">
    <property type="match status" value="3"/>
</dbReference>
<keyword evidence="4" id="KW-0813">Transport</keyword>
<evidence type="ECO:0000256" key="4">
    <source>
        <dbReference type="ARBA" id="ARBA00023065"/>
    </source>
</evidence>
<keyword evidence="1" id="KW-0732">Signal</keyword>
<evidence type="ECO:0000256" key="3">
    <source>
        <dbReference type="ARBA" id="ARBA00022837"/>
    </source>
</evidence>
<feature type="non-terminal residue" evidence="6">
    <location>
        <position position="263"/>
    </location>
</feature>
<evidence type="ECO:0000313" key="6">
    <source>
        <dbReference type="EMBL" id="GAF91433.1"/>
    </source>
</evidence>
<name>X0TD23_9ZZZZ</name>